<evidence type="ECO:0000256" key="5">
    <source>
        <dbReference type="SAM" id="MobiDB-lite"/>
    </source>
</evidence>
<keyword evidence="3 6" id="KW-1133">Transmembrane helix</keyword>
<comment type="subcellular location">
    <subcellularLocation>
        <location evidence="1">Membrane</location>
        <topology evidence="1">Multi-pass membrane protein</topology>
    </subcellularLocation>
</comment>
<dbReference type="Pfam" id="PF02535">
    <property type="entry name" value="Zip"/>
    <property type="match status" value="1"/>
</dbReference>
<feature type="region of interest" description="Disordered" evidence="5">
    <location>
        <begin position="147"/>
        <end position="173"/>
    </location>
</feature>
<dbReference type="PANTHER" id="PTHR11040">
    <property type="entry name" value="ZINC/IRON TRANSPORTER"/>
    <property type="match status" value="1"/>
</dbReference>
<evidence type="ECO:0000256" key="2">
    <source>
        <dbReference type="ARBA" id="ARBA00022692"/>
    </source>
</evidence>
<dbReference type="PANTHER" id="PTHR11040:SF140">
    <property type="entry name" value="ZRT (ZRT), IRT- (IRT-) LIKE PROTEIN TRANSPORTER"/>
    <property type="match status" value="1"/>
</dbReference>
<feature type="compositionally biased region" description="Basic and acidic residues" evidence="5">
    <location>
        <begin position="147"/>
        <end position="166"/>
    </location>
</feature>
<dbReference type="AlphaFoldDB" id="A0AAV7ZGP3"/>
<feature type="transmembrane region" description="Helical" evidence="6">
    <location>
        <begin position="38"/>
        <end position="58"/>
    </location>
</feature>
<feature type="transmembrane region" description="Helical" evidence="6">
    <location>
        <begin position="249"/>
        <end position="274"/>
    </location>
</feature>
<dbReference type="GO" id="GO:0016020">
    <property type="term" value="C:membrane"/>
    <property type="evidence" value="ECO:0007669"/>
    <property type="project" value="UniProtKB-SubCell"/>
</dbReference>
<feature type="transmembrane region" description="Helical" evidence="6">
    <location>
        <begin position="310"/>
        <end position="325"/>
    </location>
</feature>
<organism evidence="7 8">
    <name type="scientific">Anaeramoeba flamelloides</name>
    <dbReference type="NCBI Taxonomy" id="1746091"/>
    <lineage>
        <taxon>Eukaryota</taxon>
        <taxon>Metamonada</taxon>
        <taxon>Anaeramoebidae</taxon>
        <taxon>Anaeramoeba</taxon>
    </lineage>
</organism>
<reference evidence="7" key="1">
    <citation type="submission" date="2022-08" db="EMBL/GenBank/DDBJ databases">
        <title>Novel sulphate-reducing endosymbionts in the free-living metamonad Anaeramoeba.</title>
        <authorList>
            <person name="Jerlstrom-Hultqvist J."/>
            <person name="Cepicka I."/>
            <person name="Gallot-Lavallee L."/>
            <person name="Salas-Leiva D."/>
            <person name="Curtis B.A."/>
            <person name="Zahonova K."/>
            <person name="Pipaliya S."/>
            <person name="Dacks J."/>
            <person name="Roger A.J."/>
        </authorList>
    </citation>
    <scope>NUCLEOTIDE SEQUENCE</scope>
    <source>
        <strain evidence="7">Busselton2</strain>
    </source>
</reference>
<evidence type="ECO:0000256" key="1">
    <source>
        <dbReference type="ARBA" id="ARBA00004141"/>
    </source>
</evidence>
<dbReference type="EMBL" id="JANTQA010000032">
    <property type="protein sequence ID" value="KAJ3440329.1"/>
    <property type="molecule type" value="Genomic_DNA"/>
</dbReference>
<protein>
    <submittedName>
        <fullName evidence="7">Zinc transporter zip1</fullName>
    </submittedName>
</protein>
<name>A0AAV7ZGP3_9EUKA</name>
<keyword evidence="4 6" id="KW-0472">Membrane</keyword>
<proteinExistence type="predicted"/>
<dbReference type="GO" id="GO:0005385">
    <property type="term" value="F:zinc ion transmembrane transporter activity"/>
    <property type="evidence" value="ECO:0007669"/>
    <property type="project" value="TreeGrafter"/>
</dbReference>
<feature type="transmembrane region" description="Helical" evidence="6">
    <location>
        <begin position="6"/>
        <end position="26"/>
    </location>
</feature>
<evidence type="ECO:0000256" key="4">
    <source>
        <dbReference type="ARBA" id="ARBA00023136"/>
    </source>
</evidence>
<feature type="transmembrane region" description="Helical" evidence="6">
    <location>
        <begin position="217"/>
        <end position="240"/>
    </location>
</feature>
<comment type="caution">
    <text evidence="7">The sequence shown here is derived from an EMBL/GenBank/DDBJ whole genome shotgun (WGS) entry which is preliminary data.</text>
</comment>
<dbReference type="Proteomes" id="UP001146793">
    <property type="component" value="Unassembled WGS sequence"/>
</dbReference>
<feature type="transmembrane region" description="Helical" evidence="6">
    <location>
        <begin position="280"/>
        <end position="298"/>
    </location>
</feature>
<feature type="transmembrane region" description="Helical" evidence="6">
    <location>
        <begin position="78"/>
        <end position="104"/>
    </location>
</feature>
<evidence type="ECO:0000313" key="7">
    <source>
        <dbReference type="EMBL" id="KAJ3440329.1"/>
    </source>
</evidence>
<gene>
    <name evidence="7" type="ORF">M0812_16387</name>
</gene>
<evidence type="ECO:0000313" key="8">
    <source>
        <dbReference type="Proteomes" id="UP001146793"/>
    </source>
</evidence>
<keyword evidence="2 6" id="KW-0812">Transmembrane</keyword>
<accession>A0AAV7ZGP3</accession>
<evidence type="ECO:0000256" key="3">
    <source>
        <dbReference type="ARBA" id="ARBA00022989"/>
    </source>
</evidence>
<dbReference type="InterPro" id="IPR003689">
    <property type="entry name" value="ZIP"/>
</dbReference>
<evidence type="ECO:0000256" key="6">
    <source>
        <dbReference type="SAM" id="Phobius"/>
    </source>
</evidence>
<feature type="transmembrane region" description="Helical" evidence="6">
    <location>
        <begin position="189"/>
        <end position="211"/>
    </location>
</feature>
<sequence>MAIESLTLKIVGLFGILAECLIFVFLPLKIQKFGETLFSYGEVFAAGVFLGGGLFHMIPEAHEGLSGGHESHDSHFHLAFFYALLCFVVLLYIDKAFIPTLVLWDLKRKRKRKGESMEKEIEKEKGFSNEDDLALIGKETSKELDFENKDIESDKGSTNEVEDNRGKAGHHHIMVPHGTRDEKETQGKVISIVLVLALTIHSLLAGMSLGVAKKTGALAIMIALLSHKAFEAFALGVALVKGFGNQLKYLIFCALIFVFSTPLGIVIGLLLHGINQEAKSIVMALAGGSFLWCALAEINGAFTHKSPNKKVFFFALGVALMVVVTL</sequence>